<evidence type="ECO:0000313" key="3">
    <source>
        <dbReference type="EMBL" id="MBU3079218.1"/>
    </source>
</evidence>
<protein>
    <submittedName>
        <fullName evidence="3">Uncharacterized protein</fullName>
    </submittedName>
</protein>
<keyword evidence="2" id="KW-0732">Signal</keyword>
<dbReference type="RefSeq" id="WP_216326945.1">
    <property type="nucleotide sequence ID" value="NZ_JAHKRT010000009.1"/>
</dbReference>
<organism evidence="3 4">
    <name type="scientific">Sphingomonas quercus</name>
    <dbReference type="NCBI Taxonomy" id="2842451"/>
    <lineage>
        <taxon>Bacteria</taxon>
        <taxon>Pseudomonadati</taxon>
        <taxon>Pseudomonadota</taxon>
        <taxon>Alphaproteobacteria</taxon>
        <taxon>Sphingomonadales</taxon>
        <taxon>Sphingomonadaceae</taxon>
        <taxon>Sphingomonas</taxon>
    </lineage>
</organism>
<dbReference type="Proteomes" id="UP000776276">
    <property type="component" value="Unassembled WGS sequence"/>
</dbReference>
<feature type="chain" id="PRO_5045403523" evidence="2">
    <location>
        <begin position="21"/>
        <end position="136"/>
    </location>
</feature>
<keyword evidence="1" id="KW-0472">Membrane</keyword>
<proteinExistence type="predicted"/>
<reference evidence="3 4" key="1">
    <citation type="submission" date="2021-06" db="EMBL/GenBank/DDBJ databases">
        <title>Sphingomonas sp. XMGL2, whole genome shotgun sequencing project.</title>
        <authorList>
            <person name="Zhao G."/>
            <person name="Shen L."/>
        </authorList>
    </citation>
    <scope>NUCLEOTIDE SEQUENCE [LARGE SCALE GENOMIC DNA]</scope>
    <source>
        <strain evidence="3 4">XMGL2</strain>
    </source>
</reference>
<feature type="signal peptide" evidence="2">
    <location>
        <begin position="1"/>
        <end position="20"/>
    </location>
</feature>
<gene>
    <name evidence="3" type="ORF">KOF26_15270</name>
</gene>
<evidence type="ECO:0000313" key="4">
    <source>
        <dbReference type="Proteomes" id="UP000776276"/>
    </source>
</evidence>
<keyword evidence="1" id="KW-0812">Transmembrane</keyword>
<name>A0ABS6BLP1_9SPHN</name>
<dbReference type="EMBL" id="JAHKRT010000009">
    <property type="protein sequence ID" value="MBU3079218.1"/>
    <property type="molecule type" value="Genomic_DNA"/>
</dbReference>
<sequence>MARFNKAIAALLLGATIAGAAATPAEAARYYGRGGHGYGYSRGYHGGYYGRGYYPRRGVSTGAAVGLGLLGVGIGAAIASQPRYYGGAPAYGYVGPSYYDSYYAPPPPPPVYYRSCVTRPVFDPYIGRTVPVESCN</sequence>
<keyword evidence="1" id="KW-1133">Transmembrane helix</keyword>
<keyword evidence="4" id="KW-1185">Reference proteome</keyword>
<evidence type="ECO:0000256" key="1">
    <source>
        <dbReference type="SAM" id="Phobius"/>
    </source>
</evidence>
<comment type="caution">
    <text evidence="3">The sequence shown here is derived from an EMBL/GenBank/DDBJ whole genome shotgun (WGS) entry which is preliminary data.</text>
</comment>
<feature type="transmembrane region" description="Helical" evidence="1">
    <location>
        <begin position="59"/>
        <end position="79"/>
    </location>
</feature>
<evidence type="ECO:0000256" key="2">
    <source>
        <dbReference type="SAM" id="SignalP"/>
    </source>
</evidence>
<accession>A0ABS6BLP1</accession>